<dbReference type="AlphaFoldDB" id="A0A2W5ZBD8"/>
<dbReference type="InterPro" id="IPR035647">
    <property type="entry name" value="EFG_III/V"/>
</dbReference>
<protein>
    <submittedName>
        <fullName evidence="5">Elongation factor G</fullName>
    </submittedName>
</protein>
<dbReference type="InterPro" id="IPR041095">
    <property type="entry name" value="EFG_II"/>
</dbReference>
<feature type="compositionally biased region" description="Basic and acidic residues" evidence="3">
    <location>
        <begin position="18"/>
        <end position="27"/>
    </location>
</feature>
<dbReference type="InterPro" id="IPR035649">
    <property type="entry name" value="EFG_V"/>
</dbReference>
<name>A0A2W5ZBD8_9BACT</name>
<evidence type="ECO:0000256" key="2">
    <source>
        <dbReference type="ARBA" id="ARBA00023134"/>
    </source>
</evidence>
<dbReference type="InterPro" id="IPR000795">
    <property type="entry name" value="T_Tr_GTP-bd_dom"/>
</dbReference>
<dbReference type="InterPro" id="IPR014721">
    <property type="entry name" value="Ribsml_uS5_D2-typ_fold_subgr"/>
</dbReference>
<keyword evidence="5" id="KW-0251">Elongation factor</keyword>
<feature type="domain" description="Tr-type G" evidence="4">
    <location>
        <begin position="35"/>
        <end position="307"/>
    </location>
</feature>
<evidence type="ECO:0000256" key="1">
    <source>
        <dbReference type="ARBA" id="ARBA00022741"/>
    </source>
</evidence>
<dbReference type="InterPro" id="IPR027417">
    <property type="entry name" value="P-loop_NTPase"/>
</dbReference>
<dbReference type="Pfam" id="PF03764">
    <property type="entry name" value="EFG_IV"/>
    <property type="match status" value="1"/>
</dbReference>
<dbReference type="SMART" id="SM00838">
    <property type="entry name" value="EFG_C"/>
    <property type="match status" value="1"/>
</dbReference>
<dbReference type="FunFam" id="3.30.230.10:FF:000003">
    <property type="entry name" value="Elongation factor G"/>
    <property type="match status" value="1"/>
</dbReference>
<dbReference type="Gene3D" id="3.30.230.10">
    <property type="match status" value="1"/>
</dbReference>
<gene>
    <name evidence="5" type="ORF">DLM65_08975</name>
</gene>
<dbReference type="Pfam" id="PF00009">
    <property type="entry name" value="GTP_EFTU"/>
    <property type="match status" value="1"/>
</dbReference>
<dbReference type="Gene3D" id="3.30.70.870">
    <property type="entry name" value="Elongation Factor G (Translational Gtpase), domain 3"/>
    <property type="match status" value="1"/>
</dbReference>
<dbReference type="InterPro" id="IPR009000">
    <property type="entry name" value="Transl_B-barrel_sf"/>
</dbReference>
<evidence type="ECO:0000259" key="4">
    <source>
        <dbReference type="PROSITE" id="PS51722"/>
    </source>
</evidence>
<dbReference type="Pfam" id="PF14492">
    <property type="entry name" value="EFG_III"/>
    <property type="match status" value="1"/>
</dbReference>
<sequence>MACNHANPPALAPYHAPRVSDRQRERLPMPMPAPDRIRTVAVVGHSHDGKTTLCEALLHTAGATARMGATDQGTSILDHEPEEQRRSMSIGAALAHLDWDGCRVNLIDVPGFQDFAGELVAALTAADAAVLVVGAGGGVPVGAELAWEMVAGRHLPALIVVNKMDKENAAYESTVDALRDAFDRKPVAVAVPIGSAGDFSGYVDLVNDSAHQFEAGGRARDIDLPEAMRTEVERAHGALVDAAAETDDALIEKYLGGTDLTDDEVRGALHTAALRGSLVPIVCAAAADERGAALVLDAIVRYLPGPSEQVHRGVDAKGQEVEIACDPAGPLVAHVFKTVVDSFGKVSYFKVLRGTMRADTHPYDVQQDVEERFAQLARPMGKGLVNATEVGAGDIGAVTKLAHARTGDALCVRGQVVTLPPLDIPAASYRAAIRARSKGDEDKIMSSLARLAEEDPAFSMDRDPLTGEVLVHGLGDVHLDVALERIKRKFGVDAVLMPPRIAYRETVSSTARVAHKYKKQSGGAGLYGDCTIELEPMPRGGGFVWEDKIFGGSIPHQFRPSVEKGVRQTMEQGAVSGNPIVDVKVRLVDGSTHSVDGKDIAFQIAGSMAMREAVQKANPVLLEPIMDVHVVVPERFMGDIMGLLNGKRGRVAGMNPLGDGRAEVTAQVPQAEMHSFPTELRALTQGRGRYTMAPARYEEVPAHVAQDIIAAHSKEHATASA</sequence>
<feature type="region of interest" description="Disordered" evidence="3">
    <location>
        <begin position="1"/>
        <end position="32"/>
    </location>
</feature>
<evidence type="ECO:0000313" key="6">
    <source>
        <dbReference type="Proteomes" id="UP000248724"/>
    </source>
</evidence>
<dbReference type="PANTHER" id="PTHR43261">
    <property type="entry name" value="TRANSLATION ELONGATION FACTOR G-RELATED"/>
    <property type="match status" value="1"/>
</dbReference>
<dbReference type="Gene3D" id="3.40.50.300">
    <property type="entry name" value="P-loop containing nucleotide triphosphate hydrolases"/>
    <property type="match status" value="1"/>
</dbReference>
<dbReference type="SUPFAM" id="SSF50447">
    <property type="entry name" value="Translation proteins"/>
    <property type="match status" value="1"/>
</dbReference>
<dbReference type="SUPFAM" id="SSF54211">
    <property type="entry name" value="Ribosomal protein S5 domain 2-like"/>
    <property type="match status" value="1"/>
</dbReference>
<reference evidence="5 6" key="1">
    <citation type="journal article" date="2017" name="Nature">
        <title>Atmospheric trace gases support primary production in Antarctic desert surface soil.</title>
        <authorList>
            <person name="Ji M."/>
            <person name="Greening C."/>
            <person name="Vanwonterghem I."/>
            <person name="Carere C.R."/>
            <person name="Bay S.K."/>
            <person name="Steen J.A."/>
            <person name="Montgomery K."/>
            <person name="Lines T."/>
            <person name="Beardall J."/>
            <person name="van Dorst J."/>
            <person name="Snape I."/>
            <person name="Stott M.B."/>
            <person name="Hugenholtz P."/>
            <person name="Ferrari B.C."/>
        </authorList>
    </citation>
    <scope>NUCLEOTIDE SEQUENCE [LARGE SCALE GENOMIC DNA]</scope>
    <source>
        <strain evidence="5">RRmetagenome_bin12</strain>
    </source>
</reference>
<dbReference type="FunFam" id="3.30.70.240:FF:000001">
    <property type="entry name" value="Elongation factor G"/>
    <property type="match status" value="1"/>
</dbReference>
<keyword evidence="5" id="KW-0648">Protein biosynthesis</keyword>
<keyword evidence="1" id="KW-0547">Nucleotide-binding</keyword>
<evidence type="ECO:0000313" key="5">
    <source>
        <dbReference type="EMBL" id="PZR80155.1"/>
    </source>
</evidence>
<dbReference type="InterPro" id="IPR000640">
    <property type="entry name" value="EFG_V-like"/>
</dbReference>
<dbReference type="NCBIfam" id="NF009381">
    <property type="entry name" value="PRK12740.1-5"/>
    <property type="match status" value="1"/>
</dbReference>
<dbReference type="SUPFAM" id="SSF52540">
    <property type="entry name" value="P-loop containing nucleoside triphosphate hydrolases"/>
    <property type="match status" value="1"/>
</dbReference>
<dbReference type="CDD" id="cd16262">
    <property type="entry name" value="EFG_III"/>
    <property type="match status" value="1"/>
</dbReference>
<dbReference type="InterPro" id="IPR053905">
    <property type="entry name" value="EF-G-like_DII"/>
</dbReference>
<dbReference type="Pfam" id="PF00679">
    <property type="entry name" value="EFG_C"/>
    <property type="match status" value="1"/>
</dbReference>
<dbReference type="InterPro" id="IPR047872">
    <property type="entry name" value="EFG_IV"/>
</dbReference>
<dbReference type="InterPro" id="IPR020568">
    <property type="entry name" value="Ribosomal_Su5_D2-typ_SF"/>
</dbReference>
<dbReference type="InterPro" id="IPR005517">
    <property type="entry name" value="Transl_elong_EFG/EF2_IV"/>
</dbReference>
<accession>A0A2W5ZBD8</accession>
<dbReference type="GO" id="GO:0003924">
    <property type="term" value="F:GTPase activity"/>
    <property type="evidence" value="ECO:0007669"/>
    <property type="project" value="InterPro"/>
</dbReference>
<dbReference type="Proteomes" id="UP000248724">
    <property type="component" value="Unassembled WGS sequence"/>
</dbReference>
<dbReference type="Gene3D" id="2.40.30.10">
    <property type="entry name" value="Translation factors"/>
    <property type="match status" value="1"/>
</dbReference>
<dbReference type="PROSITE" id="PS51722">
    <property type="entry name" value="G_TR_2"/>
    <property type="match status" value="1"/>
</dbReference>
<dbReference type="NCBIfam" id="NF009891">
    <property type="entry name" value="PRK13351.1-1"/>
    <property type="match status" value="1"/>
</dbReference>
<dbReference type="EMBL" id="QHBU01000169">
    <property type="protein sequence ID" value="PZR80155.1"/>
    <property type="molecule type" value="Genomic_DNA"/>
</dbReference>
<keyword evidence="2" id="KW-0342">GTP-binding</keyword>
<organism evidence="5 6">
    <name type="scientific">Candidatus Aeolococcus gillhamiae</name>
    <dbReference type="NCBI Taxonomy" id="3127015"/>
    <lineage>
        <taxon>Bacteria</taxon>
        <taxon>Bacillati</taxon>
        <taxon>Candidatus Dormiibacterota</taxon>
        <taxon>Candidatus Dormibacteria</taxon>
        <taxon>Candidatus Aeolococcales</taxon>
        <taxon>Candidatus Aeolococcaceae</taxon>
        <taxon>Candidatus Aeolococcus</taxon>
    </lineage>
</organism>
<dbReference type="Pfam" id="PF22042">
    <property type="entry name" value="EF-G_D2"/>
    <property type="match status" value="1"/>
</dbReference>
<dbReference type="InterPro" id="IPR009022">
    <property type="entry name" value="EFG_III"/>
</dbReference>
<dbReference type="SMART" id="SM00889">
    <property type="entry name" value="EFG_IV"/>
    <property type="match status" value="1"/>
</dbReference>
<dbReference type="NCBIfam" id="NF009379">
    <property type="entry name" value="PRK12740.1-3"/>
    <property type="match status" value="1"/>
</dbReference>
<proteinExistence type="predicted"/>
<comment type="caution">
    <text evidence="5">The sequence shown here is derived from an EMBL/GenBank/DDBJ whole genome shotgun (WGS) entry which is preliminary data.</text>
</comment>
<dbReference type="SUPFAM" id="SSF54980">
    <property type="entry name" value="EF-G C-terminal domain-like"/>
    <property type="match status" value="2"/>
</dbReference>
<dbReference type="GO" id="GO:0005525">
    <property type="term" value="F:GTP binding"/>
    <property type="evidence" value="ECO:0007669"/>
    <property type="project" value="UniProtKB-KW"/>
</dbReference>
<dbReference type="CDD" id="cd01434">
    <property type="entry name" value="EFG_mtEFG1_IV"/>
    <property type="match status" value="1"/>
</dbReference>
<evidence type="ECO:0000256" key="3">
    <source>
        <dbReference type="SAM" id="MobiDB-lite"/>
    </source>
</evidence>
<dbReference type="Gene3D" id="3.30.70.240">
    <property type="match status" value="1"/>
</dbReference>
<dbReference type="GO" id="GO:0003746">
    <property type="term" value="F:translation elongation factor activity"/>
    <property type="evidence" value="ECO:0007669"/>
    <property type="project" value="UniProtKB-KW"/>
</dbReference>
<dbReference type="PRINTS" id="PR00315">
    <property type="entry name" value="ELONGATNFCT"/>
</dbReference>
<dbReference type="GO" id="GO:0032790">
    <property type="term" value="P:ribosome disassembly"/>
    <property type="evidence" value="ECO:0007669"/>
    <property type="project" value="TreeGrafter"/>
</dbReference>
<dbReference type="PANTHER" id="PTHR43261:SF6">
    <property type="entry name" value="ELONGATION FACTOR G-LIKE PROTEIN"/>
    <property type="match status" value="1"/>
</dbReference>
<dbReference type="CDD" id="cd03713">
    <property type="entry name" value="EFG_mtEFG_C"/>
    <property type="match status" value="1"/>
</dbReference>